<gene>
    <name evidence="1" type="ORF">Pint_11555</name>
</gene>
<organism evidence="1 2">
    <name type="scientific">Pistacia integerrima</name>
    <dbReference type="NCBI Taxonomy" id="434235"/>
    <lineage>
        <taxon>Eukaryota</taxon>
        <taxon>Viridiplantae</taxon>
        <taxon>Streptophyta</taxon>
        <taxon>Embryophyta</taxon>
        <taxon>Tracheophyta</taxon>
        <taxon>Spermatophyta</taxon>
        <taxon>Magnoliopsida</taxon>
        <taxon>eudicotyledons</taxon>
        <taxon>Gunneridae</taxon>
        <taxon>Pentapetalae</taxon>
        <taxon>rosids</taxon>
        <taxon>malvids</taxon>
        <taxon>Sapindales</taxon>
        <taxon>Anacardiaceae</taxon>
        <taxon>Pistacia</taxon>
    </lineage>
</organism>
<sequence length="588" mass="64212">MSYENNNFFIGGLNSYIDSSGVSGEIPPTFANLRSLIKVWAYDCALTGKIPEFIGNWNKLTVLRFGGNSLEGPIPSSFSNLTLLEKLQITDLNNVSSSLDFIKNMKNLTYLSLRNALINGSIPSYIGKYKSLQTLDLSFNNLSGQIPSALFSIDPLTQLFLGNNSLTGGLPQQKGVKLQTMNIVGNNFTFDRSNISGFYGLNCLQRYFPCHRNAPRYSHIAINSGGKKFGKYEADDGDIGQAYFVVLNSEKWAIGNVGFLFTEGGQAFNTLAQNSGTKVINSNTTPPDLYQTARKSIGSLRYYGLGLENGPYNGTCRWKDFDISKEAGGVRRAIRKSFNANVTENHLEIHLFWAGKGTCCIPEDGSYGPLISALSATPEFRPTVGIERKNQIGLIAGIAVPLSILGFILMALFFYTRMKGVNDDAEALLNIAKAPVVIHLLVLQLLPSHVWSLHESNQSLGLVDPTLTEFDENEALRVIAVGLLCTQASPMSRPPMSRVVNMLTGDIEIGAVTSKPSYLADWNFKDETSSFIMNSDIGTSSSSASYSKNKSDNPNDLSQGVDPLVSPLNVSQFSDIISAGRKVNIFTH</sequence>
<name>A0ACC0XI09_9ROSI</name>
<dbReference type="Proteomes" id="UP001163603">
    <property type="component" value="Chromosome 12"/>
</dbReference>
<comment type="caution">
    <text evidence="1">The sequence shown here is derived from an EMBL/GenBank/DDBJ whole genome shotgun (WGS) entry which is preliminary data.</text>
</comment>
<dbReference type="EMBL" id="CM047747">
    <property type="protein sequence ID" value="KAJ0017975.1"/>
    <property type="molecule type" value="Genomic_DNA"/>
</dbReference>
<accession>A0ACC0XI09</accession>
<keyword evidence="2" id="KW-1185">Reference proteome</keyword>
<protein>
    <submittedName>
        <fullName evidence="1">Uncharacterized protein</fullName>
    </submittedName>
</protein>
<evidence type="ECO:0000313" key="1">
    <source>
        <dbReference type="EMBL" id="KAJ0017975.1"/>
    </source>
</evidence>
<reference evidence="2" key="1">
    <citation type="journal article" date="2023" name="G3 (Bethesda)">
        <title>Genome assembly and association tests identify interacting loci associated with vigor, precocity, and sex in interspecific pistachio rootstocks.</title>
        <authorList>
            <person name="Palmer W."/>
            <person name="Jacygrad E."/>
            <person name="Sagayaradj S."/>
            <person name="Cavanaugh K."/>
            <person name="Han R."/>
            <person name="Bertier L."/>
            <person name="Beede B."/>
            <person name="Kafkas S."/>
            <person name="Golino D."/>
            <person name="Preece J."/>
            <person name="Michelmore R."/>
        </authorList>
    </citation>
    <scope>NUCLEOTIDE SEQUENCE [LARGE SCALE GENOMIC DNA]</scope>
</reference>
<evidence type="ECO:0000313" key="2">
    <source>
        <dbReference type="Proteomes" id="UP001163603"/>
    </source>
</evidence>
<proteinExistence type="predicted"/>